<proteinExistence type="predicted"/>
<name>A0A0G4J047_PLABS</name>
<evidence type="ECO:0000256" key="1">
    <source>
        <dbReference type="SAM" id="MobiDB-lite"/>
    </source>
</evidence>
<feature type="compositionally biased region" description="Polar residues" evidence="1">
    <location>
        <begin position="121"/>
        <end position="135"/>
    </location>
</feature>
<feature type="region of interest" description="Disordered" evidence="1">
    <location>
        <begin position="121"/>
        <end position="146"/>
    </location>
</feature>
<dbReference type="Proteomes" id="UP000039324">
    <property type="component" value="Unassembled WGS sequence"/>
</dbReference>
<protein>
    <submittedName>
        <fullName evidence="2">Uncharacterized protein</fullName>
    </submittedName>
</protein>
<evidence type="ECO:0000313" key="2">
    <source>
        <dbReference type="EMBL" id="CEP00704.1"/>
    </source>
</evidence>
<sequence>MGRTGCPGTSRSSESSAPYLLSDRIRSTRHDCAPFNPSYRRCRPPSCLRWNGQRSPVAGRTGPGSVVPVAVRRAVGAPTGPIAGSCRRKPAGSWVSWPARFDGRCCWRAFRTGTRPLCNPGCSSGSRSPTGNRRASSALAGPGRPSGTASLIGAWVSAAECSPACRSSAS</sequence>
<accession>A0A0G4J047</accession>
<dbReference type="EMBL" id="CDSF01000101">
    <property type="protein sequence ID" value="CEP00704.1"/>
    <property type="molecule type" value="Genomic_DNA"/>
</dbReference>
<keyword evidence="3" id="KW-1185">Reference proteome</keyword>
<gene>
    <name evidence="2" type="ORF">PBRA_001757</name>
</gene>
<reference evidence="2 3" key="1">
    <citation type="submission" date="2015-02" db="EMBL/GenBank/DDBJ databases">
        <authorList>
            <person name="Chooi Y.-H."/>
        </authorList>
    </citation>
    <scope>NUCLEOTIDE SEQUENCE [LARGE SCALE GENOMIC DNA]</scope>
    <source>
        <strain evidence="2">E3</strain>
    </source>
</reference>
<organism evidence="2 3">
    <name type="scientific">Plasmodiophora brassicae</name>
    <name type="common">Clubroot disease agent</name>
    <dbReference type="NCBI Taxonomy" id="37360"/>
    <lineage>
        <taxon>Eukaryota</taxon>
        <taxon>Sar</taxon>
        <taxon>Rhizaria</taxon>
        <taxon>Endomyxa</taxon>
        <taxon>Phytomyxea</taxon>
        <taxon>Plasmodiophorida</taxon>
        <taxon>Plasmodiophoridae</taxon>
        <taxon>Plasmodiophora</taxon>
    </lineage>
</organism>
<evidence type="ECO:0000313" key="3">
    <source>
        <dbReference type="Proteomes" id="UP000039324"/>
    </source>
</evidence>
<dbReference type="AlphaFoldDB" id="A0A0G4J047"/>